<dbReference type="EMBL" id="DAKRPA010000131">
    <property type="protein sequence ID" value="DAZ97577.1"/>
    <property type="molecule type" value="Genomic_DNA"/>
</dbReference>
<evidence type="ECO:0000313" key="2">
    <source>
        <dbReference type="EMBL" id="DAZ97577.1"/>
    </source>
</evidence>
<dbReference type="Proteomes" id="UP001146120">
    <property type="component" value="Unassembled WGS sequence"/>
</dbReference>
<dbReference type="InterPro" id="IPR014867">
    <property type="entry name" value="Spore_coat_CotH_CotH2/3/7"/>
</dbReference>
<protein>
    <recommendedName>
        <fullName evidence="4">Spore coat protein CotH</fullName>
    </recommendedName>
</protein>
<reference evidence="2" key="1">
    <citation type="submission" date="2022-11" db="EMBL/GenBank/DDBJ databases">
        <authorList>
            <person name="Morgan W.R."/>
            <person name="Tartar A."/>
        </authorList>
    </citation>
    <scope>NUCLEOTIDE SEQUENCE</scope>
    <source>
        <strain evidence="2">ARSEF 373</strain>
    </source>
</reference>
<proteinExistence type="predicted"/>
<gene>
    <name evidence="2" type="ORF">N0F65_005549</name>
</gene>
<accession>A0AAV2YSB0</accession>
<organism evidence="2 3">
    <name type="scientific">Lagenidium giganteum</name>
    <dbReference type="NCBI Taxonomy" id="4803"/>
    <lineage>
        <taxon>Eukaryota</taxon>
        <taxon>Sar</taxon>
        <taxon>Stramenopiles</taxon>
        <taxon>Oomycota</taxon>
        <taxon>Peronosporomycetes</taxon>
        <taxon>Pythiales</taxon>
        <taxon>Pythiaceae</taxon>
    </lineage>
</organism>
<reference evidence="2" key="2">
    <citation type="journal article" date="2023" name="Microbiol Resour">
        <title>Decontamination and Annotation of the Draft Genome Sequence of the Oomycete Lagenidium giganteum ARSEF 373.</title>
        <authorList>
            <person name="Morgan W.R."/>
            <person name="Tartar A."/>
        </authorList>
    </citation>
    <scope>NUCLEOTIDE SEQUENCE</scope>
    <source>
        <strain evidence="2">ARSEF 373</strain>
    </source>
</reference>
<keyword evidence="3" id="KW-1185">Reference proteome</keyword>
<name>A0AAV2YSB0_9STRA</name>
<keyword evidence="1" id="KW-1133">Transmembrane helix</keyword>
<dbReference type="Pfam" id="PF08757">
    <property type="entry name" value="CotH"/>
    <property type="match status" value="1"/>
</dbReference>
<keyword evidence="1" id="KW-0472">Membrane</keyword>
<evidence type="ECO:0000256" key="1">
    <source>
        <dbReference type="SAM" id="Phobius"/>
    </source>
</evidence>
<dbReference type="AlphaFoldDB" id="A0AAV2YSB0"/>
<evidence type="ECO:0008006" key="4">
    <source>
        <dbReference type="Google" id="ProtNLM"/>
    </source>
</evidence>
<keyword evidence="1" id="KW-0812">Transmembrane</keyword>
<feature type="transmembrane region" description="Helical" evidence="1">
    <location>
        <begin position="608"/>
        <end position="628"/>
    </location>
</feature>
<comment type="caution">
    <text evidence="2">The sequence shown here is derived from an EMBL/GenBank/DDBJ whole genome shotgun (WGS) entry which is preliminary data.</text>
</comment>
<sequence>MVTCYEFPVVVVSALDRSFPDATCNQRRYPAEECLKQVVTSRIEVIDHNEPGRLNCYGKDAPSAVYETTKTNYRGQTSLFFPKHQMNVKFAHDTSFLGMAADKAFILNGPFLDCTLLRNHMAHWLYRSTGRYSPHTRLVVLYFKQSPDDEAPEYYGIYLLMEKIGYGPNRVNLAKMDHTCDGAELNGGWAWQNDPLSYNAYSPNVVIDQYQNEFGMGERPILAYPSGSDLSQKMRDYFVGTSTGFLPQLYRFLWNNMTNPDGLEEHLDLGSFADYILHTEMSLNVDAYRRSTMFFKDRDQTINAGPVWDLNLAYGNGARRDFHDWIYPQYTYWKRLVCNYKLASLIIQRWKALRADGGVWSDNSIATFIDQSAVPIRRQLSKCTGDWRSNVLQCAAVSLKDCNATYEVKIDNLKTAVLNRARWMDEHILDFYKKLDANTCSGVGTIPDYNCAQDGSDGGCLTDPVKYYSAVQFPAIREPYTGPSCGSRQNSTTSNQQLTKYSLPSVDNCWRSAGLYVYPEQKGVREKSLTHFCSGYGTCPEGPGAKCVCRPGMLLEKESCRRIDAEDDDLLVQKAVVESNLEHSAISASVQNQEQPASGNYLRLKHSLMAGLFGCVILCTSFIAAVRLKSRRKSKGNLNTYRPVRYGSVDDYRRFSASSI</sequence>
<evidence type="ECO:0000313" key="3">
    <source>
        <dbReference type="Proteomes" id="UP001146120"/>
    </source>
</evidence>